<dbReference type="AlphaFoldDB" id="A0A939EBL7"/>
<dbReference type="Pfam" id="PF00990">
    <property type="entry name" value="GGDEF"/>
    <property type="match status" value="1"/>
</dbReference>
<dbReference type="Gene3D" id="3.30.70.270">
    <property type="match status" value="1"/>
</dbReference>
<accession>A0A939EBL7</accession>
<dbReference type="PROSITE" id="PS50887">
    <property type="entry name" value="GGDEF"/>
    <property type="match status" value="1"/>
</dbReference>
<dbReference type="SMART" id="SM00086">
    <property type="entry name" value="PAC"/>
    <property type="match status" value="2"/>
</dbReference>
<dbReference type="PROSITE" id="PS50113">
    <property type="entry name" value="PAC"/>
    <property type="match status" value="2"/>
</dbReference>
<dbReference type="SMART" id="SM00267">
    <property type="entry name" value="GGDEF"/>
    <property type="match status" value="1"/>
</dbReference>
<evidence type="ECO:0000259" key="1">
    <source>
        <dbReference type="PROSITE" id="PS50112"/>
    </source>
</evidence>
<evidence type="ECO:0000313" key="6">
    <source>
        <dbReference type="Proteomes" id="UP000664096"/>
    </source>
</evidence>
<dbReference type="PANTHER" id="PTHR44757:SF2">
    <property type="entry name" value="BIOFILM ARCHITECTURE MAINTENANCE PROTEIN MBAA"/>
    <property type="match status" value="1"/>
</dbReference>
<dbReference type="CDD" id="cd01949">
    <property type="entry name" value="GGDEF"/>
    <property type="match status" value="1"/>
</dbReference>
<dbReference type="SUPFAM" id="SSF141868">
    <property type="entry name" value="EAL domain-like"/>
    <property type="match status" value="1"/>
</dbReference>
<dbReference type="SUPFAM" id="SSF55785">
    <property type="entry name" value="PYP-like sensor domain (PAS domain)"/>
    <property type="match status" value="2"/>
</dbReference>
<name>A0A939EBL7_9HYPH</name>
<dbReference type="EMBL" id="JAEKJZ010000001">
    <property type="protein sequence ID" value="MBN9669098.1"/>
    <property type="molecule type" value="Genomic_DNA"/>
</dbReference>
<dbReference type="InterPro" id="IPR029787">
    <property type="entry name" value="Nucleotide_cyclase"/>
</dbReference>
<dbReference type="Pfam" id="PF00563">
    <property type="entry name" value="EAL"/>
    <property type="match status" value="1"/>
</dbReference>
<dbReference type="PROSITE" id="PS50883">
    <property type="entry name" value="EAL"/>
    <property type="match status" value="1"/>
</dbReference>
<dbReference type="NCBIfam" id="TIGR00229">
    <property type="entry name" value="sensory_box"/>
    <property type="match status" value="1"/>
</dbReference>
<dbReference type="PANTHER" id="PTHR44757">
    <property type="entry name" value="DIGUANYLATE CYCLASE DGCP"/>
    <property type="match status" value="1"/>
</dbReference>
<feature type="domain" description="PAS" evidence="1">
    <location>
        <begin position="453"/>
        <end position="524"/>
    </location>
</feature>
<proteinExistence type="predicted"/>
<comment type="caution">
    <text evidence="5">The sequence shown here is derived from an EMBL/GenBank/DDBJ whole genome shotgun (WGS) entry which is preliminary data.</text>
</comment>
<evidence type="ECO:0000313" key="5">
    <source>
        <dbReference type="EMBL" id="MBN9669098.1"/>
    </source>
</evidence>
<dbReference type="Gene3D" id="3.20.20.450">
    <property type="entry name" value="EAL domain"/>
    <property type="match status" value="1"/>
</dbReference>
<feature type="domain" description="EAL" evidence="3">
    <location>
        <begin position="754"/>
        <end position="1009"/>
    </location>
</feature>
<evidence type="ECO:0000259" key="4">
    <source>
        <dbReference type="PROSITE" id="PS50887"/>
    </source>
</evidence>
<feature type="domain" description="GGDEF" evidence="4">
    <location>
        <begin position="614"/>
        <end position="745"/>
    </location>
</feature>
<dbReference type="PROSITE" id="PS50112">
    <property type="entry name" value="PAS"/>
    <property type="match status" value="1"/>
</dbReference>
<dbReference type="Gene3D" id="3.30.450.20">
    <property type="entry name" value="PAS domain"/>
    <property type="match status" value="2"/>
</dbReference>
<dbReference type="InterPro" id="IPR001633">
    <property type="entry name" value="EAL_dom"/>
</dbReference>
<reference evidence="5" key="1">
    <citation type="submission" date="2020-12" db="EMBL/GenBank/DDBJ databases">
        <title>Oil enriched cultivation method for isolating marine PHA-producing bacteria.</title>
        <authorList>
            <person name="Zheng W."/>
            <person name="Yu S."/>
            <person name="Huang Y."/>
        </authorList>
    </citation>
    <scope>NUCLEOTIDE SEQUENCE</scope>
    <source>
        <strain evidence="5">SY-2-12</strain>
    </source>
</reference>
<dbReference type="InterPro" id="IPR000160">
    <property type="entry name" value="GGDEF_dom"/>
</dbReference>
<dbReference type="InterPro" id="IPR000014">
    <property type="entry name" value="PAS"/>
</dbReference>
<dbReference type="CDD" id="cd00130">
    <property type="entry name" value="PAS"/>
    <property type="match status" value="2"/>
</dbReference>
<organism evidence="5 6">
    <name type="scientific">Roseibium aggregatum</name>
    <dbReference type="NCBI Taxonomy" id="187304"/>
    <lineage>
        <taxon>Bacteria</taxon>
        <taxon>Pseudomonadati</taxon>
        <taxon>Pseudomonadota</taxon>
        <taxon>Alphaproteobacteria</taxon>
        <taxon>Hyphomicrobiales</taxon>
        <taxon>Stappiaceae</taxon>
        <taxon>Roseibium</taxon>
    </lineage>
</organism>
<dbReference type="InterPro" id="IPR001610">
    <property type="entry name" value="PAC"/>
</dbReference>
<dbReference type="Pfam" id="PF08447">
    <property type="entry name" value="PAS_3"/>
    <property type="match status" value="1"/>
</dbReference>
<feature type="domain" description="PAC" evidence="2">
    <location>
        <begin position="404"/>
        <end position="456"/>
    </location>
</feature>
<evidence type="ECO:0000259" key="2">
    <source>
        <dbReference type="PROSITE" id="PS50113"/>
    </source>
</evidence>
<dbReference type="InterPro" id="IPR035919">
    <property type="entry name" value="EAL_sf"/>
</dbReference>
<dbReference type="SMART" id="SM00052">
    <property type="entry name" value="EAL"/>
    <property type="match status" value="1"/>
</dbReference>
<protein>
    <submittedName>
        <fullName evidence="5">EAL domain-containing protein</fullName>
    </submittedName>
</protein>
<dbReference type="SUPFAM" id="SSF55073">
    <property type="entry name" value="Nucleotide cyclase"/>
    <property type="match status" value="1"/>
</dbReference>
<dbReference type="Pfam" id="PF13426">
    <property type="entry name" value="PAS_9"/>
    <property type="match status" value="1"/>
</dbReference>
<dbReference type="InterPro" id="IPR043128">
    <property type="entry name" value="Rev_trsase/Diguanyl_cyclase"/>
</dbReference>
<dbReference type="InterPro" id="IPR000700">
    <property type="entry name" value="PAS-assoc_C"/>
</dbReference>
<dbReference type="NCBIfam" id="TIGR00254">
    <property type="entry name" value="GGDEF"/>
    <property type="match status" value="1"/>
</dbReference>
<dbReference type="SMART" id="SM00091">
    <property type="entry name" value="PAS"/>
    <property type="match status" value="2"/>
</dbReference>
<dbReference type="InterPro" id="IPR013655">
    <property type="entry name" value="PAS_fold_3"/>
</dbReference>
<dbReference type="CDD" id="cd01948">
    <property type="entry name" value="EAL"/>
    <property type="match status" value="1"/>
</dbReference>
<gene>
    <name evidence="5" type="ORF">JF539_02035</name>
</gene>
<feature type="domain" description="PAC" evidence="2">
    <location>
        <begin position="528"/>
        <end position="578"/>
    </location>
</feature>
<sequence>MDEKSRFEKPLRKIFLTLLGLTVLAAGVQNILFGYRDLNAPGDLFAQTAERLMAQQQALASELLDRAADGIQADKVLRHAILQRSTAQVAEFSNRMLAEQSGDIDIAEFAVYAQDRALLYKTAGPGASDPALPVKIPSRDPGGTEDRLTVSLNRPLFSHGHAFGHLELTLDVAPALTIASSAAGGELLKVSKDRVSRLQIATTAGHAGAGGLEISGFENEVRDSARGQPRGSDGFIWQNGRIILARTLPAKMLAGNSPHRLVLAMDVTEDVWTFLKRTFWSVAIGTGLVLAAWAAVSRLMSRMQTSVKLTESRLEDEVRENSEKLKHSALQLLEAQRVAGVGSWELDLNTNEIHASEEFFRIMGIAADTPPKEIREIIFRSVLPDDAVRIRGLFDQAIADCGEFEFEHPLFLKDGTTRYLHTRGYVLTGPDGKAATFFGVAHDITERWQAERRNKLLASILETSLNEICILDADSLEIEYANKRTHTNLGYAPEELKHRPIWEINPVYDKETVRQKIAPLLSGQEANLSAEIQHVRKDGSKYPVDLRVQLMSDHQRKLIVAIANDISERVQREQETRDAKIRAERLAYFDPLTKLSNRRACQHDAAERFAGTEKPSFLFHVDLDAFKRVNDTLGHLAGDYCLEETGRRLREISRGLGTPYRWGGDEFVIIADSSTADPNVLCERARRVMRMPMEFNGNQFWPTVSMGIALCPENGADFDTLLVHADLALYHSKEHGKDRFTFFSPNMKRDSEKEAQIELELHRAIQNDEFFLVFQPQVNLRSHTVTGVEALVRWQHPERGELPPSEFLPFIERTRLAPILGELVIDKSLAAARAWLDAGLEFGRIGINISQSHLAAGSLVEHFKTAMRKYNIEPERVTAEVVESVFLDDNRSGCLTALKELFALGIHIELDDFGTGYASLTHVADLPIKGLKIDRSFTLQMLHDDRKATVINQLIGLARSLNVRVVCEGVETEAQYDCLKLMGDFSIQGYLIARPMPFDRMTDWMSESAGDLYFVI</sequence>
<dbReference type="Proteomes" id="UP000664096">
    <property type="component" value="Unassembled WGS sequence"/>
</dbReference>
<dbReference type="InterPro" id="IPR052155">
    <property type="entry name" value="Biofilm_reg_signaling"/>
</dbReference>
<evidence type="ECO:0000259" key="3">
    <source>
        <dbReference type="PROSITE" id="PS50883"/>
    </source>
</evidence>
<dbReference type="Gene3D" id="2.10.70.100">
    <property type="match status" value="1"/>
</dbReference>
<dbReference type="InterPro" id="IPR035965">
    <property type="entry name" value="PAS-like_dom_sf"/>
</dbReference>